<evidence type="ECO:0000256" key="5">
    <source>
        <dbReference type="RuleBase" id="RU367026"/>
    </source>
</evidence>
<comment type="function">
    <text evidence="5">May play a role in anterograde transport of membrane proteins from the endoplasmic reticulum to the Golgi.</text>
</comment>
<dbReference type="GO" id="GO:0070973">
    <property type="term" value="P:protein localization to endoplasmic reticulum exit site"/>
    <property type="evidence" value="ECO:0007669"/>
    <property type="project" value="UniProtKB-UniRule"/>
</dbReference>
<feature type="transmembrane region" description="Helical" evidence="5">
    <location>
        <begin position="103"/>
        <end position="120"/>
    </location>
</feature>
<keyword evidence="3 5" id="KW-1133">Transmembrane helix</keyword>
<proteinExistence type="inferred from homology"/>
<keyword evidence="5" id="KW-0931">ER-Golgi transport</keyword>
<evidence type="ECO:0000256" key="4">
    <source>
        <dbReference type="ARBA" id="ARBA00023136"/>
    </source>
</evidence>
<dbReference type="Proteomes" id="UP000091820">
    <property type="component" value="Unassembled WGS sequence"/>
</dbReference>
<feature type="domain" description="BAP29/BAP31 transmembrane" evidence="6">
    <location>
        <begin position="1"/>
        <end position="128"/>
    </location>
</feature>
<evidence type="ECO:0000259" key="6">
    <source>
        <dbReference type="Pfam" id="PF05529"/>
    </source>
</evidence>
<keyword evidence="5" id="KW-0653">Protein transport</keyword>
<evidence type="ECO:0000256" key="2">
    <source>
        <dbReference type="ARBA" id="ARBA00022692"/>
    </source>
</evidence>
<feature type="transmembrane region" description="Helical" evidence="5">
    <location>
        <begin position="48"/>
        <end position="68"/>
    </location>
</feature>
<evidence type="ECO:0000313" key="8">
    <source>
        <dbReference type="Proteomes" id="UP000091820"/>
    </source>
</evidence>
<dbReference type="GO" id="GO:0006886">
    <property type="term" value="P:intracellular protein transport"/>
    <property type="evidence" value="ECO:0007669"/>
    <property type="project" value="UniProtKB-UniRule"/>
</dbReference>
<accession>A0A1A9X3F8</accession>
<dbReference type="Pfam" id="PF05529">
    <property type="entry name" value="Bap31"/>
    <property type="match status" value="1"/>
</dbReference>
<dbReference type="EnsemblMetazoa" id="GBRI042941-RA">
    <property type="protein sequence ID" value="GBRI042941-PA"/>
    <property type="gene ID" value="GBRI042941"/>
</dbReference>
<comment type="subcellular location">
    <subcellularLocation>
        <location evidence="5">Endoplasmic reticulum membrane</location>
        <topology evidence="5">Multi-pass membrane protein</topology>
    </subcellularLocation>
    <subcellularLocation>
        <location evidence="1">Membrane</location>
        <topology evidence="1">Multi-pass membrane protein</topology>
    </subcellularLocation>
</comment>
<evidence type="ECO:0000256" key="3">
    <source>
        <dbReference type="ARBA" id="ARBA00022989"/>
    </source>
</evidence>
<dbReference type="GO" id="GO:0005789">
    <property type="term" value="C:endoplasmic reticulum membrane"/>
    <property type="evidence" value="ECO:0007669"/>
    <property type="project" value="UniProtKB-SubCell"/>
</dbReference>
<protein>
    <recommendedName>
        <fullName evidence="5">Endoplasmic reticulum transmembrane protein</fullName>
    </recommendedName>
</protein>
<keyword evidence="8" id="KW-1185">Reference proteome</keyword>
<keyword evidence="4 5" id="KW-0472">Membrane</keyword>
<evidence type="ECO:0000256" key="1">
    <source>
        <dbReference type="ARBA" id="ARBA00004141"/>
    </source>
</evidence>
<reference evidence="8" key="1">
    <citation type="submission" date="2014-03" db="EMBL/GenBank/DDBJ databases">
        <authorList>
            <person name="Aksoy S."/>
            <person name="Warren W."/>
            <person name="Wilson R.K."/>
        </authorList>
    </citation>
    <scope>NUCLEOTIDE SEQUENCE [LARGE SCALE GENOMIC DNA]</scope>
    <source>
        <strain evidence="8">IAEA</strain>
    </source>
</reference>
<dbReference type="InterPro" id="IPR008417">
    <property type="entry name" value="BAP29/BAP31"/>
</dbReference>
<dbReference type="PANTHER" id="PTHR12701">
    <property type="entry name" value="BCR-ASSOCIATED PROTEIN, BAP"/>
    <property type="match status" value="1"/>
</dbReference>
<keyword evidence="5" id="KW-0256">Endoplasmic reticulum</keyword>
<dbReference type="STRING" id="37001.A0A1A9X3F8"/>
<organism evidence="7 8">
    <name type="scientific">Glossina brevipalpis</name>
    <dbReference type="NCBI Taxonomy" id="37001"/>
    <lineage>
        <taxon>Eukaryota</taxon>
        <taxon>Metazoa</taxon>
        <taxon>Ecdysozoa</taxon>
        <taxon>Arthropoda</taxon>
        <taxon>Hexapoda</taxon>
        <taxon>Insecta</taxon>
        <taxon>Pterygota</taxon>
        <taxon>Neoptera</taxon>
        <taxon>Endopterygota</taxon>
        <taxon>Diptera</taxon>
        <taxon>Brachycera</taxon>
        <taxon>Muscomorpha</taxon>
        <taxon>Hippoboscoidea</taxon>
        <taxon>Glossinidae</taxon>
        <taxon>Glossina</taxon>
    </lineage>
</organism>
<keyword evidence="5" id="KW-0813">Transport</keyword>
<dbReference type="VEuPathDB" id="VectorBase:GBRI042941"/>
<reference evidence="7" key="2">
    <citation type="submission" date="2020-05" db="UniProtKB">
        <authorList>
            <consortium name="EnsemblMetazoa"/>
        </authorList>
    </citation>
    <scope>IDENTIFICATION</scope>
    <source>
        <strain evidence="7">IAEA</strain>
    </source>
</reference>
<feature type="transmembrane region" description="Helical" evidence="5">
    <location>
        <begin position="6"/>
        <end position="27"/>
    </location>
</feature>
<dbReference type="AlphaFoldDB" id="A0A1A9X3F8"/>
<dbReference type="InterPro" id="IPR040463">
    <property type="entry name" value="BAP29/BAP31_N"/>
</dbReference>
<keyword evidence="2 5" id="KW-0812">Transmembrane</keyword>
<evidence type="ECO:0000313" key="7">
    <source>
        <dbReference type="EnsemblMetazoa" id="GBRI042941-PA"/>
    </source>
</evidence>
<dbReference type="GO" id="GO:0006888">
    <property type="term" value="P:endoplasmic reticulum to Golgi vesicle-mediated transport"/>
    <property type="evidence" value="ECO:0007669"/>
    <property type="project" value="UniProtKB-UniRule"/>
</dbReference>
<comment type="similarity">
    <text evidence="5">Belongs to the BCAP29/BCAP31 family.</text>
</comment>
<name>A0A1A9X3F8_9MUSC</name>
<sequence>MSLLWTLIVSFLYAEIVCVVCLVYPVGNPRKWDRFFKSKFLSTISKKAQAYFLIVISALFLLLVDSFLEMRKYSNEEYRNIVDVHVGSKIFQNTRLFRAQRNFYVSGFAIFLMLVIRRLVTLISIQAHYPGYYVKASHEVY</sequence>
<dbReference type="PANTHER" id="PTHR12701:SF20">
    <property type="entry name" value="ENDOPLASMIC RETICULUM TRANSMEMBRANE PROTEIN"/>
    <property type="match status" value="1"/>
</dbReference>